<feature type="compositionally biased region" description="Polar residues" evidence="1">
    <location>
        <begin position="59"/>
        <end position="72"/>
    </location>
</feature>
<accession>A0A7L4KW33</accession>
<evidence type="ECO:0000313" key="2">
    <source>
        <dbReference type="EMBL" id="NXY56931.1"/>
    </source>
</evidence>
<feature type="region of interest" description="Disordered" evidence="1">
    <location>
        <begin position="1"/>
        <end position="140"/>
    </location>
</feature>
<keyword evidence="2" id="KW-0269">Exonuclease</keyword>
<feature type="compositionally biased region" description="Polar residues" evidence="1">
    <location>
        <begin position="101"/>
        <end position="113"/>
    </location>
</feature>
<feature type="region of interest" description="Disordered" evidence="1">
    <location>
        <begin position="153"/>
        <end position="175"/>
    </location>
</feature>
<evidence type="ECO:0000256" key="1">
    <source>
        <dbReference type="SAM" id="MobiDB-lite"/>
    </source>
</evidence>
<dbReference type="Proteomes" id="UP000576729">
    <property type="component" value="Unassembled WGS sequence"/>
</dbReference>
<comment type="caution">
    <text evidence="2">The sequence shown here is derived from an EMBL/GenBank/DDBJ whole genome shotgun (WGS) entry which is preliminary data.</text>
</comment>
<keyword evidence="2" id="KW-0540">Nuclease</keyword>
<dbReference type="GO" id="GO:0004527">
    <property type="term" value="F:exonuclease activity"/>
    <property type="evidence" value="ECO:0007669"/>
    <property type="project" value="UniProtKB-KW"/>
</dbReference>
<keyword evidence="2" id="KW-0378">Hydrolase</keyword>
<feature type="non-terminal residue" evidence="2">
    <location>
        <position position="223"/>
    </location>
</feature>
<gene>
    <name evidence="2" type="primary">Rexo4</name>
    <name evidence="2" type="ORF">CALWIL_R14383</name>
</gene>
<dbReference type="AlphaFoldDB" id="A0A7L4KW33"/>
<organism evidence="2 3">
    <name type="scientific">Callaeas wilsoni</name>
    <name type="common">North Island kokako</name>
    <dbReference type="NCBI Taxonomy" id="1347786"/>
    <lineage>
        <taxon>Eukaryota</taxon>
        <taxon>Metazoa</taxon>
        <taxon>Chordata</taxon>
        <taxon>Craniata</taxon>
        <taxon>Vertebrata</taxon>
        <taxon>Euteleostomi</taxon>
        <taxon>Archelosauria</taxon>
        <taxon>Archosauria</taxon>
        <taxon>Dinosauria</taxon>
        <taxon>Saurischia</taxon>
        <taxon>Theropoda</taxon>
        <taxon>Coelurosauria</taxon>
        <taxon>Aves</taxon>
        <taxon>Neognathae</taxon>
        <taxon>Neoaves</taxon>
        <taxon>Telluraves</taxon>
        <taxon>Australaves</taxon>
        <taxon>Passeriformes</taxon>
        <taxon>Corvoidea</taxon>
        <taxon>Callaeidae</taxon>
        <taxon>Callaeas</taxon>
    </lineage>
</organism>
<reference evidence="2 3" key="1">
    <citation type="submission" date="2019-09" db="EMBL/GenBank/DDBJ databases">
        <title>Bird 10,000 Genomes (B10K) Project - Family phase.</title>
        <authorList>
            <person name="Zhang G."/>
        </authorList>
    </citation>
    <scope>NUCLEOTIDE SEQUENCE [LARGE SCALE GENOMIC DNA]</scope>
    <source>
        <strain evidence="2">B10K-OTA-212792</strain>
        <tissue evidence="2">Blood</tissue>
    </source>
</reference>
<feature type="non-terminal residue" evidence="2">
    <location>
        <position position="1"/>
    </location>
</feature>
<feature type="compositionally biased region" description="Basic residues" evidence="1">
    <location>
        <begin position="9"/>
        <end position="19"/>
    </location>
</feature>
<name>A0A7L4KW33_9CORV</name>
<proteinExistence type="predicted"/>
<dbReference type="EMBL" id="VWPU01006812">
    <property type="protein sequence ID" value="NXY56931.1"/>
    <property type="molecule type" value="Genomic_DNA"/>
</dbReference>
<feature type="compositionally biased region" description="Low complexity" evidence="1">
    <location>
        <begin position="22"/>
        <end position="38"/>
    </location>
</feature>
<keyword evidence="3" id="KW-1185">Reference proteome</keyword>
<protein>
    <submittedName>
        <fullName evidence="2">REXO4 exonuclease</fullName>
    </submittedName>
</protein>
<evidence type="ECO:0000313" key="3">
    <source>
        <dbReference type="Proteomes" id="UP000576729"/>
    </source>
</evidence>
<sequence>AGPSAAARGKSRKRRKKRKALGEAAAAPKGPGMAAVGPPRNPQEFSSNWKALQELLKQKANNSNKSLSTGQTDTKKKQPLKAAKSPEVPAVNGNGSVIKAKSTNKMDNSSAKDSSAKPECKGVTANKTLNGTKSNGKGCKEKKKNGIVVKEKDELKHKRRKAEEHVEQQPKEADIWFDDVDPKDIEAAIGPEAAKIARRNLGLATDQSQSVEQVLVKEKAFDG</sequence>